<evidence type="ECO:0000313" key="1">
    <source>
        <dbReference type="EMBL" id="KAG5634953.1"/>
    </source>
</evidence>
<protein>
    <submittedName>
        <fullName evidence="1">Uncharacterized protein</fullName>
    </submittedName>
</protein>
<evidence type="ECO:0000313" key="2">
    <source>
        <dbReference type="Proteomes" id="UP000717328"/>
    </source>
</evidence>
<dbReference type="AlphaFoldDB" id="A0A9P7FRJ5"/>
<dbReference type="Gene3D" id="3.20.20.80">
    <property type="entry name" value="Glycosidases"/>
    <property type="match status" value="1"/>
</dbReference>
<dbReference type="OrthoDB" id="62120at2759"/>
<reference evidence="1" key="2">
    <citation type="submission" date="2021-10" db="EMBL/GenBank/DDBJ databases">
        <title>Phylogenomics reveals ancestral predisposition of the termite-cultivated fungus Termitomyces towards a domesticated lifestyle.</title>
        <authorList>
            <person name="Auxier B."/>
            <person name="Grum-Grzhimaylo A."/>
            <person name="Cardenas M.E."/>
            <person name="Lodge J.D."/>
            <person name="Laessoe T."/>
            <person name="Pedersen O."/>
            <person name="Smith M.E."/>
            <person name="Kuyper T.W."/>
            <person name="Franco-Molano E.A."/>
            <person name="Baroni T.J."/>
            <person name="Aanen D.K."/>
        </authorList>
    </citation>
    <scope>NUCLEOTIDE SEQUENCE</scope>
    <source>
        <strain evidence="1">D49</strain>
    </source>
</reference>
<reference evidence="1" key="1">
    <citation type="submission" date="2021-02" db="EMBL/GenBank/DDBJ databases">
        <authorList>
            <person name="Nieuwenhuis M."/>
            <person name="Van De Peppel L.J.J."/>
        </authorList>
    </citation>
    <scope>NUCLEOTIDE SEQUENCE</scope>
    <source>
        <strain evidence="1">D49</strain>
    </source>
</reference>
<dbReference type="EMBL" id="JABCKI010006222">
    <property type="protein sequence ID" value="KAG5634953.1"/>
    <property type="molecule type" value="Genomic_DNA"/>
</dbReference>
<accession>A0A9P7FRJ5</accession>
<sequence>MDALQNYFFWTWRIGNSTVLGTSSSPMWHYQLGLKQGWVPQDPREAVGHCAGVLGVSQPFDGTFPAYATGGAGAGNIDPDQVASHVFPPPTMAPGFGPADIPLLPTYTATGMVKTFSAPTFTSAPTVAVGDGWANPADNALAYV</sequence>
<keyword evidence="2" id="KW-1185">Reference proteome</keyword>
<dbReference type="Proteomes" id="UP000717328">
    <property type="component" value="Unassembled WGS sequence"/>
</dbReference>
<comment type="caution">
    <text evidence="1">The sequence shown here is derived from an EMBL/GenBank/DDBJ whole genome shotgun (WGS) entry which is preliminary data.</text>
</comment>
<organism evidence="1 2">
    <name type="scientific">Sphagnurus paluster</name>
    <dbReference type="NCBI Taxonomy" id="117069"/>
    <lineage>
        <taxon>Eukaryota</taxon>
        <taxon>Fungi</taxon>
        <taxon>Dikarya</taxon>
        <taxon>Basidiomycota</taxon>
        <taxon>Agaricomycotina</taxon>
        <taxon>Agaricomycetes</taxon>
        <taxon>Agaricomycetidae</taxon>
        <taxon>Agaricales</taxon>
        <taxon>Tricholomatineae</taxon>
        <taxon>Lyophyllaceae</taxon>
        <taxon>Sphagnurus</taxon>
    </lineage>
</organism>
<name>A0A9P7FRJ5_9AGAR</name>
<gene>
    <name evidence="1" type="ORF">H0H81_000214</name>
</gene>
<proteinExistence type="predicted"/>